<dbReference type="EMBL" id="CAJVPL010007128">
    <property type="protein sequence ID" value="CAG8667922.1"/>
    <property type="molecule type" value="Genomic_DNA"/>
</dbReference>
<gene>
    <name evidence="1" type="ORF">AGERDE_LOCUS12122</name>
</gene>
<comment type="caution">
    <text evidence="1">The sequence shown here is derived from an EMBL/GenBank/DDBJ whole genome shotgun (WGS) entry which is preliminary data.</text>
</comment>
<feature type="non-terminal residue" evidence="1">
    <location>
        <position position="1"/>
    </location>
</feature>
<proteinExistence type="predicted"/>
<evidence type="ECO:0000313" key="1">
    <source>
        <dbReference type="EMBL" id="CAG8667922.1"/>
    </source>
</evidence>
<protein>
    <submittedName>
        <fullName evidence="1">864_t:CDS:1</fullName>
    </submittedName>
</protein>
<evidence type="ECO:0000313" key="2">
    <source>
        <dbReference type="Proteomes" id="UP000789831"/>
    </source>
</evidence>
<dbReference type="AlphaFoldDB" id="A0A9N9EB86"/>
<sequence length="53" mass="6197">LDYGTTSDLRTIEFIEANSVFYFKRAHMSLCNGIDSITDNQNFNNIYKILLLY</sequence>
<dbReference type="Proteomes" id="UP000789831">
    <property type="component" value="Unassembled WGS sequence"/>
</dbReference>
<accession>A0A9N9EB86</accession>
<reference evidence="1" key="1">
    <citation type="submission" date="2021-06" db="EMBL/GenBank/DDBJ databases">
        <authorList>
            <person name="Kallberg Y."/>
            <person name="Tangrot J."/>
            <person name="Rosling A."/>
        </authorList>
    </citation>
    <scope>NUCLEOTIDE SEQUENCE</scope>
    <source>
        <strain evidence="1">MT106</strain>
    </source>
</reference>
<organism evidence="1 2">
    <name type="scientific">Ambispora gerdemannii</name>
    <dbReference type="NCBI Taxonomy" id="144530"/>
    <lineage>
        <taxon>Eukaryota</taxon>
        <taxon>Fungi</taxon>
        <taxon>Fungi incertae sedis</taxon>
        <taxon>Mucoromycota</taxon>
        <taxon>Glomeromycotina</taxon>
        <taxon>Glomeromycetes</taxon>
        <taxon>Archaeosporales</taxon>
        <taxon>Ambisporaceae</taxon>
        <taxon>Ambispora</taxon>
    </lineage>
</organism>
<keyword evidence="2" id="KW-1185">Reference proteome</keyword>
<name>A0A9N9EB86_9GLOM</name>